<dbReference type="AlphaFoldDB" id="A0A3B0YTH7"/>
<gene>
    <name evidence="7" type="ORF">MNBD_GAMMA13-1836</name>
</gene>
<comment type="subcellular location">
    <subcellularLocation>
        <location evidence="1">Membrane</location>
        <topology evidence="1">Multi-pass membrane protein</topology>
    </subcellularLocation>
</comment>
<dbReference type="GO" id="GO:0055085">
    <property type="term" value="P:transmembrane transport"/>
    <property type="evidence" value="ECO:0007669"/>
    <property type="project" value="TreeGrafter"/>
</dbReference>
<evidence type="ECO:0000313" key="7">
    <source>
        <dbReference type="EMBL" id="VAW77619.1"/>
    </source>
</evidence>
<feature type="transmembrane region" description="Helical" evidence="6">
    <location>
        <begin position="237"/>
        <end position="261"/>
    </location>
</feature>
<dbReference type="GO" id="GO:0005886">
    <property type="term" value="C:plasma membrane"/>
    <property type="evidence" value="ECO:0007669"/>
    <property type="project" value="UniProtKB-SubCell"/>
</dbReference>
<dbReference type="Pfam" id="PF01594">
    <property type="entry name" value="AI-2E_transport"/>
    <property type="match status" value="1"/>
</dbReference>
<protein>
    <submittedName>
        <fullName evidence="7">Permease often clustered with de novo purine synthesis</fullName>
    </submittedName>
</protein>
<dbReference type="PANTHER" id="PTHR21716:SF64">
    <property type="entry name" value="AI-2 TRANSPORT PROTEIN TQSA"/>
    <property type="match status" value="1"/>
</dbReference>
<evidence type="ECO:0000256" key="5">
    <source>
        <dbReference type="ARBA" id="ARBA00023136"/>
    </source>
</evidence>
<keyword evidence="3 6" id="KW-0812">Transmembrane</keyword>
<feature type="transmembrane region" description="Helical" evidence="6">
    <location>
        <begin position="20"/>
        <end position="41"/>
    </location>
</feature>
<keyword evidence="4 6" id="KW-1133">Transmembrane helix</keyword>
<proteinExistence type="inferred from homology"/>
<feature type="transmembrane region" description="Helical" evidence="6">
    <location>
        <begin position="308"/>
        <end position="337"/>
    </location>
</feature>
<reference evidence="7" key="1">
    <citation type="submission" date="2018-06" db="EMBL/GenBank/DDBJ databases">
        <authorList>
            <person name="Zhirakovskaya E."/>
        </authorList>
    </citation>
    <scope>NUCLEOTIDE SEQUENCE</scope>
</reference>
<organism evidence="7">
    <name type="scientific">hydrothermal vent metagenome</name>
    <dbReference type="NCBI Taxonomy" id="652676"/>
    <lineage>
        <taxon>unclassified sequences</taxon>
        <taxon>metagenomes</taxon>
        <taxon>ecological metagenomes</taxon>
    </lineage>
</organism>
<comment type="similarity">
    <text evidence="2">Belongs to the autoinducer-2 exporter (AI-2E) (TC 2.A.86) family.</text>
</comment>
<accession>A0A3B0YTH7</accession>
<feature type="transmembrane region" description="Helical" evidence="6">
    <location>
        <begin position="151"/>
        <end position="172"/>
    </location>
</feature>
<sequence length="354" mass="38581">MTTLESYRWFLLVGLLIAGWLLYLLAPILSPFMFAALLAYLGDPLVDKLEAGRLPRVLSATIVFTLMFSVVVIVPLILLPVIETQLSVLVRSLPGYIDWVTETFLPTLQQRLGVDPDQFDVARIKAALMDNWKDTGSIAANVVAYISNSGLAMLLWLANIVLVPVLTFYMLVDWDRFVAAIRDLLPRSVEPTATKLSLQSDEMLSAFLRGQLLVMLSLGLIYSIGLSIIGLKTAVLIGLLAGLVSFVPYLGVIVGLIAASVAMLFQTQDAMQLVPVAIVFGVGQMLEGMVLTPWLVGDKIGLHPVTVMFAVLAGGQLFGFVGILLALPIASVLVVLVRHVRERYQASDLYRVGE</sequence>
<keyword evidence="5 6" id="KW-0472">Membrane</keyword>
<dbReference type="InterPro" id="IPR002549">
    <property type="entry name" value="AI-2E-like"/>
</dbReference>
<evidence type="ECO:0000256" key="2">
    <source>
        <dbReference type="ARBA" id="ARBA00009773"/>
    </source>
</evidence>
<feature type="transmembrane region" description="Helical" evidence="6">
    <location>
        <begin position="62"/>
        <end position="82"/>
    </location>
</feature>
<evidence type="ECO:0000256" key="6">
    <source>
        <dbReference type="SAM" id="Phobius"/>
    </source>
</evidence>
<name>A0A3B0YTH7_9ZZZZ</name>
<dbReference type="EMBL" id="UOFK01000122">
    <property type="protein sequence ID" value="VAW77619.1"/>
    <property type="molecule type" value="Genomic_DNA"/>
</dbReference>
<evidence type="ECO:0000256" key="4">
    <source>
        <dbReference type="ARBA" id="ARBA00022989"/>
    </source>
</evidence>
<evidence type="ECO:0000256" key="1">
    <source>
        <dbReference type="ARBA" id="ARBA00004141"/>
    </source>
</evidence>
<evidence type="ECO:0000256" key="3">
    <source>
        <dbReference type="ARBA" id="ARBA00022692"/>
    </source>
</evidence>
<dbReference type="PANTHER" id="PTHR21716">
    <property type="entry name" value="TRANSMEMBRANE PROTEIN"/>
    <property type="match status" value="1"/>
</dbReference>
<feature type="transmembrane region" description="Helical" evidence="6">
    <location>
        <begin position="273"/>
        <end position="296"/>
    </location>
</feature>
<feature type="transmembrane region" description="Helical" evidence="6">
    <location>
        <begin position="212"/>
        <end position="231"/>
    </location>
</feature>